<feature type="domain" description="Methyltransferase" evidence="3">
    <location>
        <begin position="47"/>
        <end position="137"/>
    </location>
</feature>
<dbReference type="InterPro" id="IPR029063">
    <property type="entry name" value="SAM-dependent_MTases_sf"/>
</dbReference>
<dbReference type="CDD" id="cd02440">
    <property type="entry name" value="AdoMet_MTases"/>
    <property type="match status" value="1"/>
</dbReference>
<dbReference type="PANTHER" id="PTHR44942">
    <property type="entry name" value="METHYLTRANSF_11 DOMAIN-CONTAINING PROTEIN"/>
    <property type="match status" value="1"/>
</dbReference>
<dbReference type="GO" id="GO:0032259">
    <property type="term" value="P:methylation"/>
    <property type="evidence" value="ECO:0007669"/>
    <property type="project" value="UniProtKB-KW"/>
</dbReference>
<dbReference type="EC" id="2.1.1.-" evidence="4"/>
<dbReference type="RefSeq" id="WP_277863603.1">
    <property type="nucleotide sequence ID" value="NZ_JARRAG010000002.1"/>
</dbReference>
<protein>
    <submittedName>
        <fullName evidence="4">Class I SAM-dependent methyltransferase</fullName>
        <ecNumber evidence="4">2.1.1.-</ecNumber>
    </submittedName>
</protein>
<evidence type="ECO:0000313" key="5">
    <source>
        <dbReference type="Proteomes" id="UP001216907"/>
    </source>
</evidence>
<evidence type="ECO:0000256" key="1">
    <source>
        <dbReference type="ARBA" id="ARBA00022603"/>
    </source>
</evidence>
<evidence type="ECO:0000313" key="4">
    <source>
        <dbReference type="EMBL" id="MDG3007321.1"/>
    </source>
</evidence>
<reference evidence="4 5" key="1">
    <citation type="submission" date="2023-03" db="EMBL/GenBank/DDBJ databases">
        <title>Paludisphaera mucosa sp. nov. a novel planctomycete from northern fen.</title>
        <authorList>
            <person name="Ivanova A."/>
        </authorList>
    </citation>
    <scope>NUCLEOTIDE SEQUENCE [LARGE SCALE GENOMIC DNA]</scope>
    <source>
        <strain evidence="4 5">Pla2</strain>
    </source>
</reference>
<keyword evidence="5" id="KW-1185">Reference proteome</keyword>
<dbReference type="PANTHER" id="PTHR44942:SF4">
    <property type="entry name" value="METHYLTRANSFERASE TYPE 11 DOMAIN-CONTAINING PROTEIN"/>
    <property type="match status" value="1"/>
</dbReference>
<keyword evidence="2 4" id="KW-0808">Transferase</keyword>
<gene>
    <name evidence="4" type="ORF">PZE19_26465</name>
</gene>
<name>A0ABT6FIA9_9BACT</name>
<dbReference type="SUPFAM" id="SSF53335">
    <property type="entry name" value="S-adenosyl-L-methionine-dependent methyltransferases"/>
    <property type="match status" value="1"/>
</dbReference>
<dbReference type="InterPro" id="IPR051052">
    <property type="entry name" value="Diverse_substrate_MTase"/>
</dbReference>
<proteinExistence type="predicted"/>
<dbReference type="Gene3D" id="3.40.50.150">
    <property type="entry name" value="Vaccinia Virus protein VP39"/>
    <property type="match status" value="1"/>
</dbReference>
<dbReference type="Proteomes" id="UP001216907">
    <property type="component" value="Unassembled WGS sequence"/>
</dbReference>
<dbReference type="EMBL" id="JARRAG010000002">
    <property type="protein sequence ID" value="MDG3007321.1"/>
    <property type="molecule type" value="Genomic_DNA"/>
</dbReference>
<evidence type="ECO:0000256" key="2">
    <source>
        <dbReference type="ARBA" id="ARBA00022679"/>
    </source>
</evidence>
<accession>A0ABT6FIA9</accession>
<organism evidence="4 5">
    <name type="scientific">Paludisphaera mucosa</name>
    <dbReference type="NCBI Taxonomy" id="3030827"/>
    <lineage>
        <taxon>Bacteria</taxon>
        <taxon>Pseudomonadati</taxon>
        <taxon>Planctomycetota</taxon>
        <taxon>Planctomycetia</taxon>
        <taxon>Isosphaerales</taxon>
        <taxon>Isosphaeraceae</taxon>
        <taxon>Paludisphaera</taxon>
    </lineage>
</organism>
<dbReference type="GO" id="GO:0008168">
    <property type="term" value="F:methyltransferase activity"/>
    <property type="evidence" value="ECO:0007669"/>
    <property type="project" value="UniProtKB-KW"/>
</dbReference>
<comment type="caution">
    <text evidence="4">The sequence shown here is derived from an EMBL/GenBank/DDBJ whole genome shotgun (WGS) entry which is preliminary data.</text>
</comment>
<sequence>MMDVIPFDPRRFKTAAASYLVGRPVYPPRLFRRIVELCGLDRSHRAMDLGCGPGQIAIALAPYVGRVVAVDPEPEMLKIAAGEAERAGREIEFVQASSYDLGPRFGTFRLVAMGRSFHWMDRAETLRRLDAMIEPEGAVAFLHDDHPTVPDNAWFATFQEIVARHAADDVAKRVRAGRAGHESVLLDSPFRRLERITVFERSSIPVDALVLRLRSMSSVARSRVGDRAEDLAAEVREAITPFARDGLLSEVIAASALIASREGP</sequence>
<dbReference type="InterPro" id="IPR041698">
    <property type="entry name" value="Methyltransf_25"/>
</dbReference>
<keyword evidence="1 4" id="KW-0489">Methyltransferase</keyword>
<evidence type="ECO:0000259" key="3">
    <source>
        <dbReference type="Pfam" id="PF13649"/>
    </source>
</evidence>
<dbReference type="Pfam" id="PF13649">
    <property type="entry name" value="Methyltransf_25"/>
    <property type="match status" value="1"/>
</dbReference>